<dbReference type="Proteomes" id="UP001177140">
    <property type="component" value="Unassembled WGS sequence"/>
</dbReference>
<sequence>MSKQTQHFFLEDWLKSTTTTTTTVTATKPTPSSAREIIQSWANLRNLLQTQTFKPHHLQSLQTLSNSQTSINVADPQAKLLLSILSSSTNLSLPPESHPPFLKLLYIWVRKSSKPSQALLDSALPVLSNLFNGKRGETHFSVGSLGVLLLGAISFVPGLSEKSKNVCLELLCKLFEEERGVVMVREEFVPEALAGIGYALISCEITYFSRILDCMFGVWGKGKGLFVGSVSHGIMILHLIEWVVSGFINLQSFKRIECLCREISRMCELGYALFVVVMAAAGALRGLNKAPLIGTRAETVHRIRVSLEKCIAVVARDLVSNTGNFGHSAFDPNNRLVVQCIALSLARSGPVSFDPSLLLCLTFASLTEVFPLRAFYSRILDSLHKKSNQLGLSEVKAHLDSILFKEAGAITRVFCNQYVSADKENKTMVEKLMWSYCQDLYSGHRRIALVLHGELPELFGDLEKIAESSFLMVVVFASVVTKDRFNSTLSREKLLDISVGVLVSFSRVEYFRRIRLPEYTDAIRGVAKNVQENDTACVYFVESMPSYDELTNRDGTLGLSRVEYNWAKDNVQTARILFYLRVIPTCIEHVPAPVFSKVVASTMFLYMGHLNGKLARASHSVFVSFMSSGKDSNQEERTVLKEQLVFYYIQRALEGYPGITPFDGMASGVVALVRNLPAGSPATMYCVHSLADKAKILCSKSMIEDVEMWKDWQGDSEPSKKLLELLLRLLSLVDIQILPSLMKLLAQFIVELPKDGQNMVLDEIYNQVADSDDVTRKPALVSWLQSLSFLCSQSSFTKPTKEGNGSSSSGTDTLSLNGVSARL</sequence>
<dbReference type="PANTHER" id="PTHR36337:SF1">
    <property type="entry name" value="OBSCURIN-LIKE PROTEIN"/>
    <property type="match status" value="1"/>
</dbReference>
<protein>
    <submittedName>
        <fullName evidence="2">Uncharacterized protein</fullName>
    </submittedName>
</protein>
<evidence type="ECO:0000313" key="2">
    <source>
        <dbReference type="EMBL" id="MCL7039412.1"/>
    </source>
</evidence>
<feature type="compositionally biased region" description="Low complexity" evidence="1">
    <location>
        <begin position="803"/>
        <end position="823"/>
    </location>
</feature>
<feature type="region of interest" description="Disordered" evidence="1">
    <location>
        <begin position="796"/>
        <end position="823"/>
    </location>
</feature>
<gene>
    <name evidence="2" type="ORF">MKW94_017593</name>
</gene>
<comment type="caution">
    <text evidence="2">The sequence shown here is derived from an EMBL/GenBank/DDBJ whole genome shotgun (WGS) entry which is preliminary data.</text>
</comment>
<organism evidence="2 3">
    <name type="scientific">Papaver nudicaule</name>
    <name type="common">Iceland poppy</name>
    <dbReference type="NCBI Taxonomy" id="74823"/>
    <lineage>
        <taxon>Eukaryota</taxon>
        <taxon>Viridiplantae</taxon>
        <taxon>Streptophyta</taxon>
        <taxon>Embryophyta</taxon>
        <taxon>Tracheophyta</taxon>
        <taxon>Spermatophyta</taxon>
        <taxon>Magnoliopsida</taxon>
        <taxon>Ranunculales</taxon>
        <taxon>Papaveraceae</taxon>
        <taxon>Papaveroideae</taxon>
        <taxon>Papaver</taxon>
    </lineage>
</organism>
<dbReference type="EMBL" id="JAJJMA010200895">
    <property type="protein sequence ID" value="MCL7039412.1"/>
    <property type="molecule type" value="Genomic_DNA"/>
</dbReference>
<dbReference type="PANTHER" id="PTHR36337">
    <property type="entry name" value="OBSCURIN-LIKE PROTEIN"/>
    <property type="match status" value="1"/>
</dbReference>
<reference evidence="2" key="1">
    <citation type="submission" date="2022-03" db="EMBL/GenBank/DDBJ databases">
        <title>A functionally conserved STORR gene fusion in Papaver species that diverged 16.8 million years ago.</title>
        <authorList>
            <person name="Catania T."/>
        </authorList>
    </citation>
    <scope>NUCLEOTIDE SEQUENCE</scope>
    <source>
        <strain evidence="2">S-191538</strain>
    </source>
</reference>
<accession>A0AA41VDV1</accession>
<dbReference type="AlphaFoldDB" id="A0AA41VDV1"/>
<proteinExistence type="predicted"/>
<evidence type="ECO:0000256" key="1">
    <source>
        <dbReference type="SAM" id="MobiDB-lite"/>
    </source>
</evidence>
<keyword evidence="3" id="KW-1185">Reference proteome</keyword>
<name>A0AA41VDV1_PAPNU</name>
<evidence type="ECO:0000313" key="3">
    <source>
        <dbReference type="Proteomes" id="UP001177140"/>
    </source>
</evidence>